<dbReference type="SUPFAM" id="SSF54523">
    <property type="entry name" value="Pili subunits"/>
    <property type="match status" value="1"/>
</dbReference>
<evidence type="ECO:0000256" key="1">
    <source>
        <dbReference type="SAM" id="Phobius"/>
    </source>
</evidence>
<dbReference type="NCBIfam" id="TIGR02532">
    <property type="entry name" value="IV_pilin_GFxxxE"/>
    <property type="match status" value="1"/>
</dbReference>
<dbReference type="RefSeq" id="WP_159343252.1">
    <property type="nucleotide sequence ID" value="NZ_CP024621.1"/>
</dbReference>
<protein>
    <submittedName>
        <fullName evidence="2">Type IV pilin</fullName>
    </submittedName>
</protein>
<dbReference type="PROSITE" id="PS00409">
    <property type="entry name" value="PROKAR_NTER_METHYL"/>
    <property type="match status" value="1"/>
</dbReference>
<dbReference type="Proteomes" id="UP000463949">
    <property type="component" value="Chromosome"/>
</dbReference>
<keyword evidence="1" id="KW-0472">Membrane</keyword>
<proteinExistence type="predicted"/>
<dbReference type="Gene3D" id="3.30.700.10">
    <property type="entry name" value="Glycoprotein, Type 4 Pilin"/>
    <property type="match status" value="1"/>
</dbReference>
<dbReference type="PANTHER" id="PTHR30093">
    <property type="entry name" value="GENERAL SECRETION PATHWAY PROTEIN G"/>
    <property type="match status" value="1"/>
</dbReference>
<dbReference type="GO" id="GO:0043683">
    <property type="term" value="P:type IV pilus assembly"/>
    <property type="evidence" value="ECO:0007669"/>
    <property type="project" value="InterPro"/>
</dbReference>
<dbReference type="Pfam" id="PF16732">
    <property type="entry name" value="ComP_DUS"/>
    <property type="match status" value="1"/>
</dbReference>
<feature type="transmembrane region" description="Helical" evidence="1">
    <location>
        <begin position="20"/>
        <end position="42"/>
    </location>
</feature>
<reference evidence="2 3" key="1">
    <citation type="submission" date="2017-10" db="EMBL/GenBank/DDBJ databases">
        <title>Coral associated bacteria.</title>
        <authorList>
            <person name="Wang X."/>
        </authorList>
    </citation>
    <scope>NUCLEOTIDE SEQUENCE [LARGE SCALE GENOMIC DNA]</scope>
    <source>
        <strain evidence="2 3">SCSIO 43005</strain>
    </source>
</reference>
<name>A0A857GNV9_9GAMM</name>
<dbReference type="PANTHER" id="PTHR30093:SF47">
    <property type="entry name" value="TYPE IV PILUS NON-CORE MINOR PILIN PILE"/>
    <property type="match status" value="1"/>
</dbReference>
<dbReference type="OrthoDB" id="5296638at2"/>
<dbReference type="AlphaFoldDB" id="A0A857GNV9"/>
<accession>A0A857GNV9</accession>
<dbReference type="InterPro" id="IPR031982">
    <property type="entry name" value="PilE-like"/>
</dbReference>
<keyword evidence="1" id="KW-1133">Transmembrane helix</keyword>
<gene>
    <name evidence="2" type="ORF">CTT34_15665</name>
</gene>
<organism evidence="2 3">
    <name type="scientific">Vreelandella aquamarina</name>
    <dbReference type="NCBI Taxonomy" id="77097"/>
    <lineage>
        <taxon>Bacteria</taxon>
        <taxon>Pseudomonadati</taxon>
        <taxon>Pseudomonadota</taxon>
        <taxon>Gammaproteobacteria</taxon>
        <taxon>Oceanospirillales</taxon>
        <taxon>Halomonadaceae</taxon>
        <taxon>Vreelandella</taxon>
    </lineage>
</organism>
<evidence type="ECO:0000313" key="2">
    <source>
        <dbReference type="EMBL" id="QHD51013.1"/>
    </source>
</evidence>
<dbReference type="InterPro" id="IPR045584">
    <property type="entry name" value="Pilin-like"/>
</dbReference>
<dbReference type="InterPro" id="IPR012902">
    <property type="entry name" value="N_methyl_site"/>
</dbReference>
<dbReference type="EMBL" id="CP024621">
    <property type="protein sequence ID" value="QHD51013.1"/>
    <property type="molecule type" value="Genomic_DNA"/>
</dbReference>
<keyword evidence="1" id="KW-0812">Transmembrane</keyword>
<evidence type="ECO:0000313" key="3">
    <source>
        <dbReference type="Proteomes" id="UP000463949"/>
    </source>
</evidence>
<dbReference type="KEGG" id="hmd:CTT34_15665"/>
<sequence length="133" mass="14105">MPSPSSPLAGEQETHQQGFTLIEMLIAVAIIGIVAGIAYPSYTRYVERSLRTDAHAGLLQAASELERCYSRQYSYAGCAITTTSPDGNYTISVAAGGANDGGFMLTATTSQADGCSDDIRFNARGERTPVACW</sequence>
<dbReference type="Pfam" id="PF07963">
    <property type="entry name" value="N_methyl"/>
    <property type="match status" value="1"/>
</dbReference>